<comment type="function">
    <text evidence="2 10 12">Catalyzes the transfer of a dimethylallyl group onto the adenine at position 37 in tRNAs that read codons beginning with uridine, leading to the formation of N6-(dimethylallyl)adenosine (i(6)A).</text>
</comment>
<feature type="site" description="Interaction with substrate tRNA" evidence="10">
    <location>
        <position position="124"/>
    </location>
</feature>
<dbReference type="HAMAP" id="MF_00185">
    <property type="entry name" value="IPP_trans"/>
    <property type="match status" value="1"/>
</dbReference>
<evidence type="ECO:0000256" key="13">
    <source>
        <dbReference type="RuleBase" id="RU003785"/>
    </source>
</evidence>
<dbReference type="EMBL" id="BMDZ01000017">
    <property type="protein sequence ID" value="GGB37559.1"/>
    <property type="molecule type" value="Genomic_DNA"/>
</dbReference>
<comment type="catalytic activity">
    <reaction evidence="9 10 11">
        <text>adenosine(37) in tRNA + dimethylallyl diphosphate = N(6)-dimethylallyladenosine(37) in tRNA + diphosphate</text>
        <dbReference type="Rhea" id="RHEA:26482"/>
        <dbReference type="Rhea" id="RHEA-COMP:10162"/>
        <dbReference type="Rhea" id="RHEA-COMP:10375"/>
        <dbReference type="ChEBI" id="CHEBI:33019"/>
        <dbReference type="ChEBI" id="CHEBI:57623"/>
        <dbReference type="ChEBI" id="CHEBI:74411"/>
        <dbReference type="ChEBI" id="CHEBI:74415"/>
        <dbReference type="EC" id="2.5.1.75"/>
    </reaction>
</comment>
<keyword evidence="5 10" id="KW-0819">tRNA processing</keyword>
<evidence type="ECO:0000256" key="3">
    <source>
        <dbReference type="ARBA" id="ARBA00005842"/>
    </source>
</evidence>
<dbReference type="InterPro" id="IPR018022">
    <property type="entry name" value="IPT"/>
</dbReference>
<dbReference type="RefSeq" id="WP_188577143.1">
    <property type="nucleotide sequence ID" value="NZ_BMDZ01000017.1"/>
</dbReference>
<feature type="site" description="Interaction with substrate tRNA" evidence="10">
    <location>
        <position position="102"/>
    </location>
</feature>
<protein>
    <recommendedName>
        <fullName evidence="10">tRNA dimethylallyltransferase</fullName>
        <ecNumber evidence="10">2.5.1.75</ecNumber>
    </recommendedName>
    <alternativeName>
        <fullName evidence="10">Dimethylallyl diphosphate:tRNA dimethylallyltransferase</fullName>
        <shortName evidence="10">DMAPP:tRNA dimethylallyltransferase</shortName>
        <shortName evidence="10">DMATase</shortName>
    </alternativeName>
    <alternativeName>
        <fullName evidence="10">Isopentenyl-diphosphate:tRNA isopentenyltransferase</fullName>
        <shortName evidence="10">IPP transferase</shortName>
        <shortName evidence="10">IPPT</shortName>
        <shortName evidence="10">IPTase</shortName>
    </alternativeName>
</protein>
<evidence type="ECO:0000256" key="11">
    <source>
        <dbReference type="RuleBase" id="RU003783"/>
    </source>
</evidence>
<comment type="caution">
    <text evidence="14">The sequence shown here is derived from an EMBL/GenBank/DDBJ whole genome shotgun (WGS) entry which is preliminary data.</text>
</comment>
<evidence type="ECO:0000256" key="12">
    <source>
        <dbReference type="RuleBase" id="RU003784"/>
    </source>
</evidence>
<dbReference type="PANTHER" id="PTHR11088">
    <property type="entry name" value="TRNA DIMETHYLALLYLTRANSFERASE"/>
    <property type="match status" value="1"/>
</dbReference>
<evidence type="ECO:0000256" key="9">
    <source>
        <dbReference type="ARBA" id="ARBA00049563"/>
    </source>
</evidence>
<evidence type="ECO:0000256" key="10">
    <source>
        <dbReference type="HAMAP-Rule" id="MF_00185"/>
    </source>
</evidence>
<comment type="caution">
    <text evidence="10">Lacks conserved residue(s) required for the propagation of feature annotation.</text>
</comment>
<evidence type="ECO:0000313" key="15">
    <source>
        <dbReference type="Proteomes" id="UP000603352"/>
    </source>
</evidence>
<dbReference type="NCBIfam" id="TIGR00174">
    <property type="entry name" value="miaA"/>
    <property type="match status" value="1"/>
</dbReference>
<evidence type="ECO:0000256" key="8">
    <source>
        <dbReference type="ARBA" id="ARBA00022842"/>
    </source>
</evidence>
<evidence type="ECO:0000256" key="5">
    <source>
        <dbReference type="ARBA" id="ARBA00022694"/>
    </source>
</evidence>
<name>A0ABQ1IGY2_9PROT</name>
<feature type="region of interest" description="Interaction with substrate tRNA" evidence="10">
    <location>
        <begin position="158"/>
        <end position="162"/>
    </location>
</feature>
<organism evidence="14 15">
    <name type="scientific">Tistrella bauzanensis</name>
    <dbReference type="NCBI Taxonomy" id="657419"/>
    <lineage>
        <taxon>Bacteria</taxon>
        <taxon>Pseudomonadati</taxon>
        <taxon>Pseudomonadota</taxon>
        <taxon>Alphaproteobacteria</taxon>
        <taxon>Geminicoccales</taxon>
        <taxon>Geminicoccaceae</taxon>
        <taxon>Tistrella</taxon>
    </lineage>
</organism>
<keyword evidence="4 10" id="KW-0808">Transferase</keyword>
<keyword evidence="8 10" id="KW-0460">Magnesium</keyword>
<comment type="similarity">
    <text evidence="3 10 13">Belongs to the IPP transferase family.</text>
</comment>
<dbReference type="Proteomes" id="UP000603352">
    <property type="component" value="Unassembled WGS sequence"/>
</dbReference>
<keyword evidence="15" id="KW-1185">Reference proteome</keyword>
<evidence type="ECO:0000256" key="7">
    <source>
        <dbReference type="ARBA" id="ARBA00022840"/>
    </source>
</evidence>
<evidence type="ECO:0000256" key="2">
    <source>
        <dbReference type="ARBA" id="ARBA00003213"/>
    </source>
</evidence>
<reference evidence="15" key="1">
    <citation type="journal article" date="2019" name="Int. J. Syst. Evol. Microbiol.">
        <title>The Global Catalogue of Microorganisms (GCM) 10K type strain sequencing project: providing services to taxonomists for standard genome sequencing and annotation.</title>
        <authorList>
            <consortium name="The Broad Institute Genomics Platform"/>
            <consortium name="The Broad Institute Genome Sequencing Center for Infectious Disease"/>
            <person name="Wu L."/>
            <person name="Ma J."/>
        </authorList>
    </citation>
    <scope>NUCLEOTIDE SEQUENCE [LARGE SCALE GENOMIC DNA]</scope>
    <source>
        <strain evidence="15">CGMCC 1.10188</strain>
    </source>
</reference>
<dbReference type="EC" id="2.5.1.75" evidence="10"/>
<keyword evidence="6 10" id="KW-0547">Nucleotide-binding</keyword>
<dbReference type="PANTHER" id="PTHR11088:SF60">
    <property type="entry name" value="TRNA DIMETHYLALLYLTRANSFERASE"/>
    <property type="match status" value="1"/>
</dbReference>
<keyword evidence="7 10" id="KW-0067">ATP-binding</keyword>
<dbReference type="InterPro" id="IPR039657">
    <property type="entry name" value="Dimethylallyltransferase"/>
</dbReference>
<proteinExistence type="inferred from homology"/>
<evidence type="ECO:0000256" key="4">
    <source>
        <dbReference type="ARBA" id="ARBA00022679"/>
    </source>
</evidence>
<evidence type="ECO:0000256" key="1">
    <source>
        <dbReference type="ARBA" id="ARBA00001946"/>
    </source>
</evidence>
<dbReference type="Pfam" id="PF01715">
    <property type="entry name" value="IPPT"/>
    <property type="match status" value="1"/>
</dbReference>
<dbReference type="InterPro" id="IPR027417">
    <property type="entry name" value="P-loop_NTPase"/>
</dbReference>
<gene>
    <name evidence="10 14" type="primary">miaA</name>
    <name evidence="14" type="ORF">GCM10011505_18830</name>
</gene>
<evidence type="ECO:0000256" key="6">
    <source>
        <dbReference type="ARBA" id="ARBA00022741"/>
    </source>
</evidence>
<feature type="binding site" evidence="10">
    <location>
        <begin position="13"/>
        <end position="18"/>
    </location>
    <ligand>
        <name>substrate</name>
    </ligand>
</feature>
<dbReference type="Gene3D" id="1.10.20.140">
    <property type="match status" value="1"/>
</dbReference>
<comment type="cofactor">
    <cofactor evidence="1 10">
        <name>Mg(2+)</name>
        <dbReference type="ChEBI" id="CHEBI:18420"/>
    </cofactor>
</comment>
<feature type="binding site" evidence="10">
    <location>
        <begin position="11"/>
        <end position="18"/>
    </location>
    <ligand>
        <name>ATP</name>
        <dbReference type="ChEBI" id="CHEBI:30616"/>
    </ligand>
</feature>
<comment type="subunit">
    <text evidence="10">Monomer.</text>
</comment>
<sequence>MPGMPLIVITGPTASGKSALALALAQARDGVVINADAMQVYDDLRIVTARPTAADEAAAPHRLYGVRPAEAVCSAATWAVLAHAEIAAAHAAGRLAILTGGTGLYIRALVDGLSDLPAIPHDVRDAVRAIGIEGGAAALKAALLPHDPAAAARLADPQRLARALEVVRATGRTLADWQHAHPPTGGHDGPVFTIALMPDRAVLDQRIAGRFQAMLAAGAAAEVEALLARALDPDAIPLMKAVGVPEIARLVRGQAGLAQTIERGRIATRQYAKRQMTWIRHQGLINLTVSEQYSECLHPRIFLEIDEFLLTAGH</sequence>
<accession>A0ABQ1IGY2</accession>
<evidence type="ECO:0000313" key="14">
    <source>
        <dbReference type="EMBL" id="GGB37559.1"/>
    </source>
</evidence>
<dbReference type="Gene3D" id="3.40.50.300">
    <property type="entry name" value="P-loop containing nucleotide triphosphate hydrolases"/>
    <property type="match status" value="1"/>
</dbReference>
<dbReference type="SUPFAM" id="SSF52540">
    <property type="entry name" value="P-loop containing nucleoside triphosphate hydrolases"/>
    <property type="match status" value="2"/>
</dbReference>